<dbReference type="Proteomes" id="UP001314170">
    <property type="component" value="Unassembled WGS sequence"/>
</dbReference>
<dbReference type="EMBL" id="CAWUPB010001173">
    <property type="protein sequence ID" value="CAK7347564.1"/>
    <property type="molecule type" value="Genomic_DNA"/>
</dbReference>
<evidence type="ECO:0000256" key="1">
    <source>
        <dbReference type="SAM" id="MobiDB-lite"/>
    </source>
</evidence>
<reference evidence="2 3" key="1">
    <citation type="submission" date="2024-01" db="EMBL/GenBank/DDBJ databases">
        <authorList>
            <person name="Waweru B."/>
        </authorList>
    </citation>
    <scope>NUCLEOTIDE SEQUENCE [LARGE SCALE GENOMIC DNA]</scope>
</reference>
<feature type="region of interest" description="Disordered" evidence="1">
    <location>
        <begin position="1"/>
        <end position="26"/>
    </location>
</feature>
<protein>
    <submittedName>
        <fullName evidence="2">Uncharacterized protein</fullName>
    </submittedName>
</protein>
<feature type="compositionally biased region" description="Basic and acidic residues" evidence="1">
    <location>
        <begin position="1"/>
        <end position="14"/>
    </location>
</feature>
<dbReference type="AlphaFoldDB" id="A0AAV1S7W9"/>
<name>A0AAV1S7W9_9ROSI</name>
<proteinExistence type="predicted"/>
<accession>A0AAV1S7W9</accession>
<comment type="caution">
    <text evidence="2">The sequence shown here is derived from an EMBL/GenBank/DDBJ whole genome shotgun (WGS) entry which is preliminary data.</text>
</comment>
<organism evidence="2 3">
    <name type="scientific">Dovyalis caffra</name>
    <dbReference type="NCBI Taxonomy" id="77055"/>
    <lineage>
        <taxon>Eukaryota</taxon>
        <taxon>Viridiplantae</taxon>
        <taxon>Streptophyta</taxon>
        <taxon>Embryophyta</taxon>
        <taxon>Tracheophyta</taxon>
        <taxon>Spermatophyta</taxon>
        <taxon>Magnoliopsida</taxon>
        <taxon>eudicotyledons</taxon>
        <taxon>Gunneridae</taxon>
        <taxon>Pentapetalae</taxon>
        <taxon>rosids</taxon>
        <taxon>fabids</taxon>
        <taxon>Malpighiales</taxon>
        <taxon>Salicaceae</taxon>
        <taxon>Flacourtieae</taxon>
        <taxon>Dovyalis</taxon>
    </lineage>
</organism>
<evidence type="ECO:0000313" key="3">
    <source>
        <dbReference type="Proteomes" id="UP001314170"/>
    </source>
</evidence>
<sequence length="109" mass="12161">MDAYPVKKAEKGTEAKVSNRTGKKQDQKCEVVNRVTAEENYLLNSGRSIMLLRMPNSEIEGGIYGNYRTAKESFVKLRNVDKVKDLVEASEASKIGSTLCPSLLFQETD</sequence>
<evidence type="ECO:0000313" key="2">
    <source>
        <dbReference type="EMBL" id="CAK7347564.1"/>
    </source>
</evidence>
<keyword evidence="3" id="KW-1185">Reference proteome</keyword>
<gene>
    <name evidence="2" type="ORF">DCAF_LOCUS20252</name>
</gene>